<dbReference type="NCBIfam" id="NF007702">
    <property type="entry name" value="PRK10387.1"/>
    <property type="match status" value="1"/>
</dbReference>
<evidence type="ECO:0000313" key="3">
    <source>
        <dbReference type="Proteomes" id="UP000292445"/>
    </source>
</evidence>
<organism evidence="2 3">
    <name type="scientific">Pigmentiphaga kullae</name>
    <dbReference type="NCBI Taxonomy" id="151784"/>
    <lineage>
        <taxon>Bacteria</taxon>
        <taxon>Pseudomonadati</taxon>
        <taxon>Pseudomonadota</taxon>
        <taxon>Betaproteobacteria</taxon>
        <taxon>Burkholderiales</taxon>
        <taxon>Alcaligenaceae</taxon>
        <taxon>Pigmentiphaga</taxon>
    </lineage>
</organism>
<protein>
    <submittedName>
        <fullName evidence="2">Glutaredoxin 2</fullName>
    </submittedName>
</protein>
<dbReference type="AlphaFoldDB" id="A0A4Q7NHD6"/>
<evidence type="ECO:0000259" key="1">
    <source>
        <dbReference type="PROSITE" id="PS50404"/>
    </source>
</evidence>
<evidence type="ECO:0000313" key="2">
    <source>
        <dbReference type="EMBL" id="RZS84228.1"/>
    </source>
</evidence>
<dbReference type="InterPro" id="IPR011901">
    <property type="entry name" value="Grx2"/>
</dbReference>
<dbReference type="SUPFAM" id="SSF52833">
    <property type="entry name" value="Thioredoxin-like"/>
    <property type="match status" value="1"/>
</dbReference>
<name>A0A4Q7NHD6_9BURK</name>
<dbReference type="NCBIfam" id="TIGR02182">
    <property type="entry name" value="GRXB"/>
    <property type="match status" value="1"/>
</dbReference>
<keyword evidence="3" id="KW-1185">Reference proteome</keyword>
<dbReference type="InterPro" id="IPR007494">
    <property type="entry name" value="Glutaredoxin2_C"/>
</dbReference>
<dbReference type="Gene3D" id="3.40.30.10">
    <property type="entry name" value="Glutaredoxin"/>
    <property type="match status" value="1"/>
</dbReference>
<feature type="domain" description="GST N-terminal" evidence="1">
    <location>
        <begin position="1"/>
        <end position="77"/>
    </location>
</feature>
<comment type="caution">
    <text evidence="2">The sequence shown here is derived from an EMBL/GenBank/DDBJ whole genome shotgun (WGS) entry which is preliminary data.</text>
</comment>
<dbReference type="PROSITE" id="PS50404">
    <property type="entry name" value="GST_NTER"/>
    <property type="match status" value="1"/>
</dbReference>
<accession>A0A4Q7NHD6</accession>
<dbReference type="EMBL" id="SGXC01000001">
    <property type="protein sequence ID" value="RZS84228.1"/>
    <property type="molecule type" value="Genomic_DNA"/>
</dbReference>
<dbReference type="GO" id="GO:0005829">
    <property type="term" value="C:cytosol"/>
    <property type="evidence" value="ECO:0007669"/>
    <property type="project" value="InterPro"/>
</dbReference>
<reference evidence="2 3" key="1">
    <citation type="submission" date="2019-02" db="EMBL/GenBank/DDBJ databases">
        <title>Genomic Encyclopedia of Type Strains, Phase IV (KMG-IV): sequencing the most valuable type-strain genomes for metagenomic binning, comparative biology and taxonomic classification.</title>
        <authorList>
            <person name="Goeker M."/>
        </authorList>
    </citation>
    <scope>NUCLEOTIDE SEQUENCE [LARGE SCALE GENOMIC DNA]</scope>
    <source>
        <strain evidence="2 3">K24</strain>
    </source>
</reference>
<dbReference type="RefSeq" id="WP_130355613.1">
    <property type="nucleotide sequence ID" value="NZ_SGXC01000001.1"/>
</dbReference>
<dbReference type="SUPFAM" id="SSF47616">
    <property type="entry name" value="GST C-terminal domain-like"/>
    <property type="match status" value="1"/>
</dbReference>
<dbReference type="InterPro" id="IPR036282">
    <property type="entry name" value="Glutathione-S-Trfase_C_sf"/>
</dbReference>
<dbReference type="Gene3D" id="1.20.1050.10">
    <property type="match status" value="1"/>
</dbReference>
<dbReference type="InterPro" id="IPR036249">
    <property type="entry name" value="Thioredoxin-like_sf"/>
</dbReference>
<dbReference type="InterPro" id="IPR011767">
    <property type="entry name" value="GLR_AS"/>
</dbReference>
<dbReference type="Proteomes" id="UP000292445">
    <property type="component" value="Unassembled WGS sequence"/>
</dbReference>
<dbReference type="SMR" id="A0A4Q7NHD6"/>
<dbReference type="InterPro" id="IPR004045">
    <property type="entry name" value="Glutathione_S-Trfase_N"/>
</dbReference>
<dbReference type="Pfam" id="PF04399">
    <property type="entry name" value="Glutaredoxin2_C"/>
    <property type="match status" value="1"/>
</dbReference>
<sequence>MKLYVYEHCPFCVRARMIFGLRKMQCEVIYLPNDDEATPNALIGRKMLPILELDSGEVLSESLDIVGRVDQLTGKRALTQPVVDGVGAWIDTHSATIYKLAIPRWAYSDFPEFRDLSARQYFIDKKQRVFGTFSPLVSVSGVLVDSANKALVDLERLLKRSKMSETTWSTTDVLLFPVLRSLSIVKGIVWPAGVLAWCERMSEACEVPLHTDIAL</sequence>
<dbReference type="OrthoDB" id="5291571at2"/>
<dbReference type="Pfam" id="PF13417">
    <property type="entry name" value="GST_N_3"/>
    <property type="match status" value="1"/>
</dbReference>
<proteinExistence type="predicted"/>
<dbReference type="PROSITE" id="PS00195">
    <property type="entry name" value="GLUTAREDOXIN_1"/>
    <property type="match status" value="1"/>
</dbReference>
<gene>
    <name evidence="2" type="ORF">EV675_0238</name>
</gene>